<feature type="compositionally biased region" description="Polar residues" evidence="5">
    <location>
        <begin position="66"/>
        <end position="78"/>
    </location>
</feature>
<dbReference type="InParanoid" id="A0A4Q1BKI1"/>
<feature type="compositionally biased region" description="Basic and acidic residues" evidence="5">
    <location>
        <begin position="1176"/>
        <end position="1185"/>
    </location>
</feature>
<sequence>MKNFPSEMEEYEDSQNPQQDIQDIQDLTPLDRLEIFLPAVQSLTNALGGYEEIEIPDPISKPDPNHLSNDKSIFNSNGKSISKQEKQEKKFETIYRPGDSVIAVLKDLKKLWRKDDTDDERTVARCMAKAGTMRELISLMVECTERGEWGRKVSLVACDLIAALTWPIDVQQELKEMEDEQDIVSDYASLLRYQVEYKAMILQSPAPLRCLLTLILPSLAKPKKDERDSRIISLGLHIVRNLLAIRDDIADGSAVGEKAEFSNLQSTLVIQLGQLTYFQLILSLASYGDKTDFNQYNVLVLDILHLVFRSVRAKDLAQDQARAPIENLSKLLESERRQKTLHSKVGMTRHSRFGTTIAVKAGDQKLVLHKQNAITVDAGKILDAGKRKRAERKKRVDDPSRLTSYTPDAMRILQDVAKTFLEACFNTFFASVLKDIRMERSKIRPADNTRTLSLSRFFVEYLLLVRQKEIDKKATQQTKNGVNGDERNGEGNEWSLGLVGEMAELDSVRWVVGRMKITMDEKPPALTELQACLDCFTQILLLIDAMSLSTEEVDNEIAEILQNQLYYNGDVLDASLAVVTSYKENTGSVTYLDSVVHFAYVLLRMLERYSKTNTYMFVRKRKAAKKARKKTKGSMEGEVPEEFMGDEGVDEEDENGEDERQGQSYKEHAFQFSSFEQRFAQESVVNTLLSHLSRFQEFDDPDQLKRVVGLMHRQVVKSQAEGLYFRVSCLLLFQRILDQQQSLPKHESSTDLIHLIKFILRKFFKKVKEDPFVIVEALGPKSRGKWKEWSSYKSEEDDDDDMGGQGKRIREMLEKEPTELEFKKNRKLSWSQQMGVTIGILLKDGHESWIRWIMSELEIALAQRQEVVLATDVPLADQDSEEEEGRARNFAGPSNDAIEKFVQHDIEPQNEEIKLALSKNSHFRLMLKLLSVERTENDIPENQMFFIPQFILPSNLETSLGALSQFLLSPPEIENPQTLLRRARKPRVYADTDASGESDQEGAEGVGEHGERRRRRRDGESIKEKRRRKKRSSSDGGGGEEEERPKRMRKRKQAEMQVYKSAAFILDSEEEEDDEVFFARERRLREEMEEMAKKQGNVMRSTGTKKRKKNKRGEREAEKKDEGVDFEGERDEVEHEDAGDDEVEQGDDEVEDRETDVEMEMEVVSETGGNTAGEDEGVKGHREKEPDEESEGRKKSGRRRMRGTSGSKSESKGDVSQSTEGIEENRSERKVRRASKRHKIDETDSDSD</sequence>
<name>A0A4Q1BKI1_TREME</name>
<dbReference type="Pfam" id="PF04821">
    <property type="entry name" value="TIMELESS"/>
    <property type="match status" value="1"/>
</dbReference>
<comment type="caution">
    <text evidence="7">The sequence shown here is derived from an EMBL/GenBank/DDBJ whole genome shotgun (WGS) entry which is preliminary data.</text>
</comment>
<dbReference type="Proteomes" id="UP000289152">
    <property type="component" value="Unassembled WGS sequence"/>
</dbReference>
<dbReference type="EMBL" id="SDIL01000052">
    <property type="protein sequence ID" value="RXK38186.1"/>
    <property type="molecule type" value="Genomic_DNA"/>
</dbReference>
<dbReference type="GO" id="GO:0006281">
    <property type="term" value="P:DNA repair"/>
    <property type="evidence" value="ECO:0007669"/>
    <property type="project" value="TreeGrafter"/>
</dbReference>
<keyword evidence="8" id="KW-1185">Reference proteome</keyword>
<keyword evidence="4" id="KW-0131">Cell cycle</keyword>
<feature type="compositionally biased region" description="Basic and acidic residues" evidence="5">
    <location>
        <begin position="1113"/>
        <end position="1123"/>
    </location>
</feature>
<evidence type="ECO:0000256" key="3">
    <source>
        <dbReference type="ARBA" id="ARBA00023242"/>
    </source>
</evidence>
<evidence type="ECO:0000313" key="8">
    <source>
        <dbReference type="Proteomes" id="UP000289152"/>
    </source>
</evidence>
<dbReference type="AlphaFoldDB" id="A0A4Q1BKI1"/>
<evidence type="ECO:0000313" key="7">
    <source>
        <dbReference type="EMBL" id="RXK38186.1"/>
    </source>
</evidence>
<proteinExistence type="predicted"/>
<dbReference type="VEuPathDB" id="FungiDB:TREMEDRAFT_65909"/>
<feature type="region of interest" description="Disordered" evidence="5">
    <location>
        <begin position="628"/>
        <end position="663"/>
    </location>
</feature>
<evidence type="ECO:0000259" key="6">
    <source>
        <dbReference type="Pfam" id="PF04821"/>
    </source>
</evidence>
<dbReference type="GO" id="GO:0003677">
    <property type="term" value="F:DNA binding"/>
    <property type="evidence" value="ECO:0007669"/>
    <property type="project" value="TreeGrafter"/>
</dbReference>
<feature type="domain" description="Timeless N-terminal" evidence="6">
    <location>
        <begin position="95"/>
        <end position="359"/>
    </location>
</feature>
<evidence type="ECO:0000256" key="2">
    <source>
        <dbReference type="ARBA" id="ARBA00022880"/>
    </source>
</evidence>
<evidence type="ECO:0000256" key="4">
    <source>
        <dbReference type="ARBA" id="ARBA00023306"/>
    </source>
</evidence>
<feature type="region of interest" description="Disordered" evidence="5">
    <location>
        <begin position="1"/>
        <end position="24"/>
    </location>
</feature>
<dbReference type="PANTHER" id="PTHR22940">
    <property type="entry name" value="TIMEOUT/TIMELESS-2"/>
    <property type="match status" value="1"/>
</dbReference>
<feature type="compositionally biased region" description="Acidic residues" evidence="5">
    <location>
        <begin position="1124"/>
        <end position="1163"/>
    </location>
</feature>
<dbReference type="STRING" id="5217.A0A4Q1BKI1"/>
<feature type="compositionally biased region" description="Acidic residues" evidence="5">
    <location>
        <begin position="638"/>
        <end position="657"/>
    </location>
</feature>
<feature type="compositionally biased region" description="Basic and acidic residues" evidence="5">
    <location>
        <begin position="1006"/>
        <end position="1023"/>
    </location>
</feature>
<keyword evidence="2" id="KW-0236">DNA replication inhibitor</keyword>
<feature type="compositionally biased region" description="Low complexity" evidence="5">
    <location>
        <begin position="14"/>
        <end position="24"/>
    </location>
</feature>
<dbReference type="OrthoDB" id="310853at2759"/>
<dbReference type="FunCoup" id="A0A4Q1BKI1">
    <property type="interactions" value="83"/>
</dbReference>
<dbReference type="PANTHER" id="PTHR22940:SF4">
    <property type="entry name" value="PROTEIN TIMELESS HOMOLOG"/>
    <property type="match status" value="1"/>
</dbReference>
<accession>A0A4Q1BKI1</accession>
<dbReference type="GO" id="GO:0043111">
    <property type="term" value="P:replication fork arrest"/>
    <property type="evidence" value="ECO:0007669"/>
    <property type="project" value="TreeGrafter"/>
</dbReference>
<gene>
    <name evidence="7" type="ORF">M231_04560</name>
</gene>
<feature type="region of interest" description="Disordered" evidence="5">
    <location>
        <begin position="978"/>
        <end position="1056"/>
    </location>
</feature>
<organism evidence="7 8">
    <name type="scientific">Tremella mesenterica</name>
    <name type="common">Jelly fungus</name>
    <dbReference type="NCBI Taxonomy" id="5217"/>
    <lineage>
        <taxon>Eukaryota</taxon>
        <taxon>Fungi</taxon>
        <taxon>Dikarya</taxon>
        <taxon>Basidiomycota</taxon>
        <taxon>Agaricomycotina</taxon>
        <taxon>Tremellomycetes</taxon>
        <taxon>Tremellales</taxon>
        <taxon>Tremellaceae</taxon>
        <taxon>Tremella</taxon>
    </lineage>
</organism>
<dbReference type="InterPro" id="IPR044998">
    <property type="entry name" value="Timeless"/>
</dbReference>
<dbReference type="InterPro" id="IPR006906">
    <property type="entry name" value="Timeless_N"/>
</dbReference>
<feature type="region of interest" description="Disordered" evidence="5">
    <location>
        <begin position="56"/>
        <end position="79"/>
    </location>
</feature>
<evidence type="ECO:0000256" key="5">
    <source>
        <dbReference type="SAM" id="MobiDB-lite"/>
    </source>
</evidence>
<protein>
    <recommendedName>
        <fullName evidence="6">Timeless N-terminal domain-containing protein</fullName>
    </recommendedName>
</protein>
<dbReference type="GO" id="GO:0031298">
    <property type="term" value="C:replication fork protection complex"/>
    <property type="evidence" value="ECO:0007669"/>
    <property type="project" value="TreeGrafter"/>
</dbReference>
<reference evidence="7 8" key="1">
    <citation type="submission" date="2016-06" db="EMBL/GenBank/DDBJ databases">
        <title>Evolution of pathogenesis and genome organization in the Tremellales.</title>
        <authorList>
            <person name="Cuomo C."/>
            <person name="Litvintseva A."/>
            <person name="Heitman J."/>
            <person name="Chen Y."/>
            <person name="Sun S."/>
            <person name="Springer D."/>
            <person name="Dromer F."/>
            <person name="Young S."/>
            <person name="Zeng Q."/>
            <person name="Chapman S."/>
            <person name="Gujja S."/>
            <person name="Saif S."/>
            <person name="Birren B."/>
        </authorList>
    </citation>
    <scope>NUCLEOTIDE SEQUENCE [LARGE SCALE GENOMIC DNA]</scope>
    <source>
        <strain evidence="7 8">ATCC 28783</strain>
    </source>
</reference>
<feature type="compositionally biased region" description="Basic residues" evidence="5">
    <location>
        <begin position="1103"/>
        <end position="1112"/>
    </location>
</feature>
<keyword evidence="3" id="KW-0539">Nucleus</keyword>
<feature type="region of interest" description="Disordered" evidence="5">
    <location>
        <begin position="1088"/>
        <end position="1248"/>
    </location>
</feature>
<comment type="subcellular location">
    <subcellularLocation>
        <location evidence="1">Nucleus</location>
    </subcellularLocation>
</comment>
<dbReference type="GO" id="GO:0000076">
    <property type="term" value="P:DNA replication checkpoint signaling"/>
    <property type="evidence" value="ECO:0007669"/>
    <property type="project" value="TreeGrafter"/>
</dbReference>
<evidence type="ECO:0000256" key="1">
    <source>
        <dbReference type="ARBA" id="ARBA00004123"/>
    </source>
</evidence>
<feature type="compositionally biased region" description="Basic residues" evidence="5">
    <location>
        <begin position="1229"/>
        <end position="1238"/>
    </location>
</feature>